<proteinExistence type="predicted"/>
<keyword evidence="1" id="KW-1185">Reference proteome</keyword>
<dbReference type="WBParaSite" id="ACAC_0000912701-mRNA-1">
    <property type="protein sequence ID" value="ACAC_0000912701-mRNA-1"/>
    <property type="gene ID" value="ACAC_0000912701"/>
</dbReference>
<dbReference type="AlphaFoldDB" id="A0A0K0DE81"/>
<reference evidence="2" key="2">
    <citation type="submission" date="2017-02" db="UniProtKB">
        <authorList>
            <consortium name="WormBaseParasite"/>
        </authorList>
    </citation>
    <scope>IDENTIFICATION</scope>
</reference>
<evidence type="ECO:0000313" key="1">
    <source>
        <dbReference type="Proteomes" id="UP000035642"/>
    </source>
</evidence>
<dbReference type="Proteomes" id="UP000035642">
    <property type="component" value="Unassembled WGS sequence"/>
</dbReference>
<protein>
    <submittedName>
        <fullName evidence="2">Retrotransposon protein</fullName>
    </submittedName>
</protein>
<reference evidence="1" key="1">
    <citation type="submission" date="2012-09" db="EMBL/GenBank/DDBJ databases">
        <authorList>
            <person name="Martin A.A."/>
        </authorList>
    </citation>
    <scope>NUCLEOTIDE SEQUENCE</scope>
</reference>
<organism evidence="1 2">
    <name type="scientific">Angiostrongylus cantonensis</name>
    <name type="common">Rat lungworm</name>
    <dbReference type="NCBI Taxonomy" id="6313"/>
    <lineage>
        <taxon>Eukaryota</taxon>
        <taxon>Metazoa</taxon>
        <taxon>Ecdysozoa</taxon>
        <taxon>Nematoda</taxon>
        <taxon>Chromadorea</taxon>
        <taxon>Rhabditida</taxon>
        <taxon>Rhabditina</taxon>
        <taxon>Rhabditomorpha</taxon>
        <taxon>Strongyloidea</taxon>
        <taxon>Metastrongylidae</taxon>
        <taxon>Angiostrongylus</taxon>
    </lineage>
</organism>
<name>A0A0K0DE81_ANGCA</name>
<accession>A0A0K0DE81</accession>
<evidence type="ECO:0000313" key="2">
    <source>
        <dbReference type="WBParaSite" id="ACAC_0000912701-mRNA-1"/>
    </source>
</evidence>
<sequence>MSETEIRSDTGKASRRVEVLVIKNTVANMILRDECLTKQNWLGIWQRSMFYMDITFQGNSMQSIRQPSVPDRFKEKVQKMQKKNAGWKDINMSRINLECHIVVQHPIYRIKWQPQD</sequence>